<evidence type="ECO:0000259" key="2">
    <source>
        <dbReference type="Pfam" id="PF02254"/>
    </source>
</evidence>
<evidence type="ECO:0000259" key="3">
    <source>
        <dbReference type="Pfam" id="PF02272"/>
    </source>
</evidence>
<dbReference type="InterPro" id="IPR051319">
    <property type="entry name" value="Oligoribo/pAp-PDE_c-di-AMP_PDE"/>
</dbReference>
<dbReference type="InterPro" id="IPR003156">
    <property type="entry name" value="DHHA1_dom"/>
</dbReference>
<feature type="domain" description="RCK N-terminal" evidence="2">
    <location>
        <begin position="5"/>
        <end position="105"/>
    </location>
</feature>
<dbReference type="AlphaFoldDB" id="A0ABD5VM55"/>
<keyword evidence="5" id="KW-1185">Reference proteome</keyword>
<protein>
    <submittedName>
        <fullName evidence="4">DHH family phosphoesterase</fullName>
    </submittedName>
</protein>
<dbReference type="InterPro" id="IPR001667">
    <property type="entry name" value="DDH_dom"/>
</dbReference>
<dbReference type="Pfam" id="PF02272">
    <property type="entry name" value="DHHA1"/>
    <property type="match status" value="1"/>
</dbReference>
<dbReference type="Gene3D" id="3.40.50.720">
    <property type="entry name" value="NAD(P)-binding Rossmann-like Domain"/>
    <property type="match status" value="1"/>
</dbReference>
<organism evidence="4 5">
    <name type="scientific">Halorubellus litoreus</name>
    <dbReference type="NCBI Taxonomy" id="755308"/>
    <lineage>
        <taxon>Archaea</taxon>
        <taxon>Methanobacteriati</taxon>
        <taxon>Methanobacteriota</taxon>
        <taxon>Stenosarchaea group</taxon>
        <taxon>Halobacteria</taxon>
        <taxon>Halobacteriales</taxon>
        <taxon>Halorubellaceae</taxon>
        <taxon>Halorubellus</taxon>
    </lineage>
</organism>
<dbReference type="InterPro" id="IPR003148">
    <property type="entry name" value="RCK_N"/>
</dbReference>
<proteinExistence type="predicted"/>
<dbReference type="SUPFAM" id="SSF51735">
    <property type="entry name" value="NAD(P)-binding Rossmann-fold domains"/>
    <property type="match status" value="1"/>
</dbReference>
<dbReference type="Pfam" id="PF02254">
    <property type="entry name" value="TrkA_N"/>
    <property type="match status" value="1"/>
</dbReference>
<dbReference type="PANTHER" id="PTHR47618">
    <property type="entry name" value="BIFUNCTIONAL OLIGORIBONUCLEASE AND PAP PHOSPHATASE NRNA"/>
    <property type="match status" value="1"/>
</dbReference>
<feature type="domain" description="DHHA1" evidence="3">
    <location>
        <begin position="356"/>
        <end position="444"/>
    </location>
</feature>
<reference evidence="4 5" key="1">
    <citation type="journal article" date="2019" name="Int. J. Syst. Evol. Microbiol.">
        <title>The Global Catalogue of Microorganisms (GCM) 10K type strain sequencing project: providing services to taxonomists for standard genome sequencing and annotation.</title>
        <authorList>
            <consortium name="The Broad Institute Genomics Platform"/>
            <consortium name="The Broad Institute Genome Sequencing Center for Infectious Disease"/>
            <person name="Wu L."/>
            <person name="Ma J."/>
        </authorList>
    </citation>
    <scope>NUCLEOTIDE SEQUENCE [LARGE SCALE GENOMIC DNA]</scope>
    <source>
        <strain evidence="4 5">GX26</strain>
    </source>
</reference>
<dbReference type="EMBL" id="JBHSXN010000005">
    <property type="protein sequence ID" value="MFC6955106.1"/>
    <property type="molecule type" value="Genomic_DNA"/>
</dbReference>
<accession>A0ABD5VM55</accession>
<dbReference type="InterPro" id="IPR038763">
    <property type="entry name" value="DHH_sf"/>
</dbReference>
<dbReference type="SUPFAM" id="SSF64182">
    <property type="entry name" value="DHH phosphoesterases"/>
    <property type="match status" value="1"/>
</dbReference>
<gene>
    <name evidence="4" type="ORF">ACFQGB_19765</name>
</gene>
<name>A0ABD5VM55_9EURY</name>
<feature type="domain" description="DDH" evidence="1">
    <location>
        <begin position="154"/>
        <end position="297"/>
    </location>
</feature>
<dbReference type="Proteomes" id="UP001596395">
    <property type="component" value="Unassembled WGS sequence"/>
</dbReference>
<dbReference type="RefSeq" id="WP_336352043.1">
    <property type="nucleotide sequence ID" value="NZ_JAZAQL010000005.1"/>
</dbReference>
<evidence type="ECO:0000313" key="5">
    <source>
        <dbReference type="Proteomes" id="UP001596395"/>
    </source>
</evidence>
<evidence type="ECO:0000259" key="1">
    <source>
        <dbReference type="Pfam" id="PF01368"/>
    </source>
</evidence>
<sequence length="494" mass="52143">MVSRVVLGCGAVGQRLVARLADRGGVAAVVCESESRVDALRSENVSATAGDPTDAAVLAELPGATAVVVATDDAVANYDIVRAVRERYGDVFVLAYAGSRATSEQRDALASVADAVVDPTSVLVETVGGQVVGERAEDTRRLRQVLRDVDGDLAVVMHDNPDPDAIGSAVALATLAEALGTPAVPCYFGDISHQENRAMVNLLDLDLENLASGEAALERFGGFALVDHSRPGVNDQLPPDLEVDVVVDHHPPRGAVPARYTDLREDVGATSTLVLDHLHRYGITPSSTVATALMYGIQVDTHDFAREVSTLDFEAAASILPSVDVSLLAKMESPSVSGDTMNTLAAAIEDREVRGSVLVSCAGPINDRDALPQAADKLLTMEGITTVLVYGVLEDNVLMSARARGRDVDLGETLRIAFDHIGSAGGHADMAGAQVPITDAFGEFETDDERLAAIREVVTEAFFDALRERPRGTDVDDDASVGFGFENMLDVNDD</sequence>
<evidence type="ECO:0000313" key="4">
    <source>
        <dbReference type="EMBL" id="MFC6955106.1"/>
    </source>
</evidence>
<dbReference type="Gene3D" id="3.90.1640.10">
    <property type="entry name" value="inorganic pyrophosphatase (n-terminal core)"/>
    <property type="match status" value="1"/>
</dbReference>
<dbReference type="Pfam" id="PF01368">
    <property type="entry name" value="DHH"/>
    <property type="match status" value="1"/>
</dbReference>
<dbReference type="InterPro" id="IPR036291">
    <property type="entry name" value="NAD(P)-bd_dom_sf"/>
</dbReference>
<dbReference type="PANTHER" id="PTHR47618:SF1">
    <property type="entry name" value="BIFUNCTIONAL OLIGORIBONUCLEASE AND PAP PHOSPHATASE NRNA"/>
    <property type="match status" value="1"/>
</dbReference>
<comment type="caution">
    <text evidence="4">The sequence shown here is derived from an EMBL/GenBank/DDBJ whole genome shotgun (WGS) entry which is preliminary data.</text>
</comment>